<feature type="domain" description="HTH cro/C1-type" evidence="3">
    <location>
        <begin position="102"/>
        <end position="156"/>
    </location>
</feature>
<dbReference type="InterPro" id="IPR001387">
    <property type="entry name" value="Cro/C1-type_HTH"/>
</dbReference>
<dbReference type="Gene3D" id="2.60.120.10">
    <property type="entry name" value="Jelly Rolls"/>
    <property type="match status" value="1"/>
</dbReference>
<dbReference type="InterPro" id="IPR013096">
    <property type="entry name" value="Cupin_2"/>
</dbReference>
<dbReference type="EMBL" id="JACBNQ010000001">
    <property type="protein sequence ID" value="NYB72879.1"/>
    <property type="molecule type" value="Genomic_DNA"/>
</dbReference>
<dbReference type="CDD" id="cd02209">
    <property type="entry name" value="cupin_XRE_C"/>
    <property type="match status" value="1"/>
</dbReference>
<accession>A0A974GV29</accession>
<gene>
    <name evidence="4" type="ORF">HZF24_01850</name>
</gene>
<name>A0A974GV29_SEDHY</name>
<dbReference type="CDD" id="cd00592">
    <property type="entry name" value="HTH_MerR-like"/>
    <property type="match status" value="1"/>
</dbReference>
<dbReference type="Pfam" id="PF01381">
    <property type="entry name" value="HTH_3"/>
    <property type="match status" value="1"/>
</dbReference>
<dbReference type="SUPFAM" id="SSF51182">
    <property type="entry name" value="RmlC-like cupins"/>
    <property type="match status" value="1"/>
</dbReference>
<dbReference type="AlphaFoldDB" id="A0A974GV29"/>
<dbReference type="Gene3D" id="1.10.260.40">
    <property type="entry name" value="lambda repressor-like DNA-binding domains"/>
    <property type="match status" value="1"/>
</dbReference>
<dbReference type="PANTHER" id="PTHR46797:SF1">
    <property type="entry name" value="METHYLPHOSPHONATE SYNTHASE"/>
    <property type="match status" value="1"/>
</dbReference>
<dbReference type="InterPro" id="IPR014710">
    <property type="entry name" value="RmlC-like_jellyroll"/>
</dbReference>
<dbReference type="GO" id="GO:0003677">
    <property type="term" value="F:DNA binding"/>
    <property type="evidence" value="ECO:0007669"/>
    <property type="project" value="UniProtKB-KW"/>
</dbReference>
<protein>
    <submittedName>
        <fullName evidence="4">MerR family transcriptional regulator</fullName>
    </submittedName>
</protein>
<dbReference type="InterPro" id="IPR010982">
    <property type="entry name" value="Lambda_DNA-bd_dom_sf"/>
</dbReference>
<feature type="domain" description="HTH merR-type" evidence="2">
    <location>
        <begin position="13"/>
        <end position="82"/>
    </location>
</feature>
<keyword evidence="5" id="KW-1185">Reference proteome</keyword>
<dbReference type="PROSITE" id="PS50943">
    <property type="entry name" value="HTH_CROC1"/>
    <property type="match status" value="1"/>
</dbReference>
<dbReference type="InterPro" id="IPR009061">
    <property type="entry name" value="DNA-bd_dom_put_sf"/>
</dbReference>
<sequence>MNDLTNGSNEEIVFNISDVAKIVGVVPATVRNWEKAGLIQPKRKGNNYRVYNFNDIEILKKIKEYADEKNMSLSLIKQLLSKDVSYSKEKSVYDKEFYHAKLKKYREDEGYTLEEVSGAVGISPSYLSRIENGKTGVTYEILDKLAAFYGESTLRFFDVKNNEESEVIRKGKGKILLTGLQGVTIESLINSDNGSIESVKFIVKPHCGDFKSHNHHSGEEFIHVLKGKLTVTLDNTTEFIIEEGDSIHFKSNRMHKWHNPSDDVVEILWVHSYIG</sequence>
<dbReference type="GO" id="GO:0003700">
    <property type="term" value="F:DNA-binding transcription factor activity"/>
    <property type="evidence" value="ECO:0007669"/>
    <property type="project" value="TreeGrafter"/>
</dbReference>
<evidence type="ECO:0000313" key="4">
    <source>
        <dbReference type="EMBL" id="NYB72879.1"/>
    </source>
</evidence>
<evidence type="ECO:0000259" key="2">
    <source>
        <dbReference type="PROSITE" id="PS50937"/>
    </source>
</evidence>
<evidence type="ECO:0000259" key="3">
    <source>
        <dbReference type="PROSITE" id="PS50943"/>
    </source>
</evidence>
<dbReference type="Gene3D" id="1.10.1660.10">
    <property type="match status" value="1"/>
</dbReference>
<proteinExistence type="predicted"/>
<dbReference type="InterPro" id="IPR011051">
    <property type="entry name" value="RmlC_Cupin_sf"/>
</dbReference>
<dbReference type="Pfam" id="PF13411">
    <property type="entry name" value="MerR_1"/>
    <property type="match status" value="1"/>
</dbReference>
<organism evidence="4 5">
    <name type="scientific">Sedimentibacter hydroxybenzoicus DSM 7310</name>
    <dbReference type="NCBI Taxonomy" id="1123245"/>
    <lineage>
        <taxon>Bacteria</taxon>
        <taxon>Bacillati</taxon>
        <taxon>Bacillota</taxon>
        <taxon>Tissierellia</taxon>
        <taxon>Sedimentibacter</taxon>
    </lineage>
</organism>
<dbReference type="CDD" id="cd00093">
    <property type="entry name" value="HTH_XRE"/>
    <property type="match status" value="1"/>
</dbReference>
<dbReference type="GO" id="GO:0005829">
    <property type="term" value="C:cytosol"/>
    <property type="evidence" value="ECO:0007669"/>
    <property type="project" value="TreeGrafter"/>
</dbReference>
<dbReference type="SMART" id="SM00422">
    <property type="entry name" value="HTH_MERR"/>
    <property type="match status" value="1"/>
</dbReference>
<dbReference type="Proteomes" id="UP000611629">
    <property type="component" value="Unassembled WGS sequence"/>
</dbReference>
<dbReference type="PANTHER" id="PTHR46797">
    <property type="entry name" value="HTH-TYPE TRANSCRIPTIONAL REGULATOR"/>
    <property type="match status" value="1"/>
</dbReference>
<dbReference type="SUPFAM" id="SSF47413">
    <property type="entry name" value="lambda repressor-like DNA-binding domains"/>
    <property type="match status" value="1"/>
</dbReference>
<dbReference type="Pfam" id="PF07883">
    <property type="entry name" value="Cupin_2"/>
    <property type="match status" value="1"/>
</dbReference>
<reference evidence="4" key="1">
    <citation type="submission" date="2020-07" db="EMBL/GenBank/DDBJ databases">
        <title>Genomic analysis of a strain of Sedimentibacter Hydroxybenzoicus DSM7310.</title>
        <authorList>
            <person name="Ma S."/>
        </authorList>
    </citation>
    <scope>NUCLEOTIDE SEQUENCE</scope>
    <source>
        <strain evidence="4">DSM 7310</strain>
    </source>
</reference>
<dbReference type="SMART" id="SM00530">
    <property type="entry name" value="HTH_XRE"/>
    <property type="match status" value="1"/>
</dbReference>
<comment type="caution">
    <text evidence="4">The sequence shown here is derived from an EMBL/GenBank/DDBJ whole genome shotgun (WGS) entry which is preliminary data.</text>
</comment>
<dbReference type="SUPFAM" id="SSF46955">
    <property type="entry name" value="Putative DNA-binding domain"/>
    <property type="match status" value="1"/>
</dbReference>
<dbReference type="InterPro" id="IPR050807">
    <property type="entry name" value="TransReg_Diox_bact_type"/>
</dbReference>
<dbReference type="InterPro" id="IPR000551">
    <property type="entry name" value="MerR-type_HTH_dom"/>
</dbReference>
<evidence type="ECO:0000313" key="5">
    <source>
        <dbReference type="Proteomes" id="UP000611629"/>
    </source>
</evidence>
<keyword evidence="1" id="KW-0238">DNA-binding</keyword>
<dbReference type="PROSITE" id="PS50937">
    <property type="entry name" value="HTH_MERR_2"/>
    <property type="match status" value="1"/>
</dbReference>
<dbReference type="RefSeq" id="WP_179236550.1">
    <property type="nucleotide sequence ID" value="NZ_JACBNQ010000001.1"/>
</dbReference>
<evidence type="ECO:0000256" key="1">
    <source>
        <dbReference type="ARBA" id="ARBA00023125"/>
    </source>
</evidence>